<proteinExistence type="inferred from homology"/>
<dbReference type="GO" id="GO:0012505">
    <property type="term" value="C:endomembrane system"/>
    <property type="evidence" value="ECO:0007669"/>
    <property type="project" value="UniProtKB-SubCell"/>
</dbReference>
<evidence type="ECO:0000313" key="9">
    <source>
        <dbReference type="Proteomes" id="UP000315677"/>
    </source>
</evidence>
<evidence type="ECO:0000256" key="5">
    <source>
        <dbReference type="ARBA" id="ARBA00022989"/>
    </source>
</evidence>
<comment type="caution">
    <text evidence="8">The sequence shown here is derived from an EMBL/GenBank/DDBJ whole genome shotgun (WGS) entry which is preliminary data.</text>
</comment>
<dbReference type="GO" id="GO:0015099">
    <property type="term" value="F:nickel cation transmembrane transporter activity"/>
    <property type="evidence" value="ECO:0007669"/>
    <property type="project" value="UniProtKB-UniRule"/>
</dbReference>
<evidence type="ECO:0000313" key="8">
    <source>
        <dbReference type="EMBL" id="TQM09888.1"/>
    </source>
</evidence>
<sequence>MSVVVALVIGTVVRVGSWPRSWASSPGLLARVGSLNIDYIGFTMVGLFVLTWLIAVDTWRFGRIEEERWTRRTADSAEGER</sequence>
<organism evidence="8 9">
    <name type="scientific">Pseudonocardia kunmingensis</name>
    <dbReference type="NCBI Taxonomy" id="630975"/>
    <lineage>
        <taxon>Bacteria</taxon>
        <taxon>Bacillati</taxon>
        <taxon>Actinomycetota</taxon>
        <taxon>Actinomycetes</taxon>
        <taxon>Pseudonocardiales</taxon>
        <taxon>Pseudonocardiaceae</taxon>
        <taxon>Pseudonocardia</taxon>
    </lineage>
</organism>
<dbReference type="EMBL" id="VFPA01000003">
    <property type="protein sequence ID" value="TQM09888.1"/>
    <property type="molecule type" value="Genomic_DNA"/>
</dbReference>
<dbReference type="Pfam" id="PF03824">
    <property type="entry name" value="NicO"/>
    <property type="match status" value="1"/>
</dbReference>
<evidence type="ECO:0000256" key="1">
    <source>
        <dbReference type="ARBA" id="ARBA00004127"/>
    </source>
</evidence>
<comment type="subcellular location">
    <subcellularLocation>
        <location evidence="7">Cell membrane</location>
        <topology evidence="7">Multi-pass membrane protein</topology>
    </subcellularLocation>
    <subcellularLocation>
        <location evidence="1">Endomembrane system</location>
        <topology evidence="1">Multi-pass membrane protein</topology>
    </subcellularLocation>
</comment>
<evidence type="ECO:0000256" key="4">
    <source>
        <dbReference type="ARBA" id="ARBA00022692"/>
    </source>
</evidence>
<keyword evidence="4 7" id="KW-0812">Transmembrane</keyword>
<gene>
    <name evidence="8" type="ORF">FB558_5663</name>
</gene>
<dbReference type="InterPro" id="IPR011541">
    <property type="entry name" value="Ni/Co_transpt_high_affinity"/>
</dbReference>
<dbReference type="GO" id="GO:0005886">
    <property type="term" value="C:plasma membrane"/>
    <property type="evidence" value="ECO:0007669"/>
    <property type="project" value="UniProtKB-SubCell"/>
</dbReference>
<reference evidence="8 9" key="1">
    <citation type="submission" date="2019-06" db="EMBL/GenBank/DDBJ databases">
        <title>Sequencing the genomes of 1000 actinobacteria strains.</title>
        <authorList>
            <person name="Klenk H.-P."/>
        </authorList>
    </citation>
    <scope>NUCLEOTIDE SEQUENCE [LARGE SCALE GENOMIC DNA]</scope>
    <source>
        <strain evidence="8 9">DSM 45301</strain>
    </source>
</reference>
<name>A0A543DKN6_9PSEU</name>
<dbReference type="Proteomes" id="UP000315677">
    <property type="component" value="Unassembled WGS sequence"/>
</dbReference>
<keyword evidence="3" id="KW-0533">Nickel</keyword>
<keyword evidence="9" id="KW-1185">Reference proteome</keyword>
<feature type="transmembrane region" description="Helical" evidence="7">
    <location>
        <begin position="39"/>
        <end position="62"/>
    </location>
</feature>
<evidence type="ECO:0000256" key="7">
    <source>
        <dbReference type="RuleBase" id="RU362101"/>
    </source>
</evidence>
<comment type="similarity">
    <text evidence="7">Belongs to the NiCoT transporter (TC 2.A.52) family.</text>
</comment>
<comment type="caution">
    <text evidence="7">Lacks conserved residue(s) required for the propagation of feature annotation.</text>
</comment>
<dbReference type="AlphaFoldDB" id="A0A543DKN6"/>
<keyword evidence="5 7" id="KW-1133">Transmembrane helix</keyword>
<keyword evidence="6 7" id="KW-0472">Membrane</keyword>
<accession>A0A543DKN6</accession>
<protein>
    <recommendedName>
        <fullName evidence="7">Nickel/cobalt efflux system</fullName>
    </recommendedName>
</protein>
<evidence type="ECO:0000256" key="3">
    <source>
        <dbReference type="ARBA" id="ARBA00022596"/>
    </source>
</evidence>
<evidence type="ECO:0000256" key="2">
    <source>
        <dbReference type="ARBA" id="ARBA00022448"/>
    </source>
</evidence>
<evidence type="ECO:0000256" key="6">
    <source>
        <dbReference type="ARBA" id="ARBA00023136"/>
    </source>
</evidence>
<keyword evidence="2 7" id="KW-0813">Transport</keyword>